<keyword evidence="1" id="KW-0472">Membrane</keyword>
<evidence type="ECO:0000256" key="1">
    <source>
        <dbReference type="SAM" id="Phobius"/>
    </source>
</evidence>
<dbReference type="EMBL" id="JBAMMX010000008">
    <property type="protein sequence ID" value="KAK6935450.1"/>
    <property type="molecule type" value="Genomic_DNA"/>
</dbReference>
<evidence type="ECO:0000259" key="2">
    <source>
        <dbReference type="Pfam" id="PF03168"/>
    </source>
</evidence>
<accession>A0AAN8VJX3</accession>
<feature type="domain" description="Late embryogenesis abundant protein LEA-2 subgroup" evidence="2">
    <location>
        <begin position="99"/>
        <end position="196"/>
    </location>
</feature>
<name>A0AAN8VJX3_9MAGN</name>
<dbReference type="Proteomes" id="UP001370490">
    <property type="component" value="Unassembled WGS sequence"/>
</dbReference>
<dbReference type="PANTHER" id="PTHR31852">
    <property type="entry name" value="LATE EMBRYOGENESIS ABUNDANT (LEA) HYDROXYPROLINE-RICH GLYCOPROTEIN FAMILY"/>
    <property type="match status" value="1"/>
</dbReference>
<dbReference type="AlphaFoldDB" id="A0AAN8VJX3"/>
<keyword evidence="1" id="KW-0812">Transmembrane</keyword>
<keyword evidence="4" id="KW-1185">Reference proteome</keyword>
<dbReference type="SUPFAM" id="SSF117070">
    <property type="entry name" value="LEA14-like"/>
    <property type="match status" value="1"/>
</dbReference>
<gene>
    <name evidence="3" type="ORF">RJ641_035605</name>
</gene>
<feature type="transmembrane region" description="Helical" evidence="1">
    <location>
        <begin position="41"/>
        <end position="65"/>
    </location>
</feature>
<dbReference type="Pfam" id="PF03168">
    <property type="entry name" value="LEA_2"/>
    <property type="match status" value="1"/>
</dbReference>
<keyword evidence="1" id="KW-1133">Transmembrane helix</keyword>
<organism evidence="3 4">
    <name type="scientific">Dillenia turbinata</name>
    <dbReference type="NCBI Taxonomy" id="194707"/>
    <lineage>
        <taxon>Eukaryota</taxon>
        <taxon>Viridiplantae</taxon>
        <taxon>Streptophyta</taxon>
        <taxon>Embryophyta</taxon>
        <taxon>Tracheophyta</taxon>
        <taxon>Spermatophyta</taxon>
        <taxon>Magnoliopsida</taxon>
        <taxon>eudicotyledons</taxon>
        <taxon>Gunneridae</taxon>
        <taxon>Pentapetalae</taxon>
        <taxon>Dilleniales</taxon>
        <taxon>Dilleniaceae</taxon>
        <taxon>Dillenia</taxon>
    </lineage>
</organism>
<dbReference type="InterPro" id="IPR055301">
    <property type="entry name" value="Lea14-like_2"/>
</dbReference>
<evidence type="ECO:0000313" key="4">
    <source>
        <dbReference type="Proteomes" id="UP001370490"/>
    </source>
</evidence>
<protein>
    <submittedName>
        <fullName evidence="3">Late embryogenesis abundant protein, LEA_2 subgroup</fullName>
    </submittedName>
</protein>
<reference evidence="3 4" key="1">
    <citation type="submission" date="2023-12" db="EMBL/GenBank/DDBJ databases">
        <title>A high-quality genome assembly for Dillenia turbinata (Dilleniales).</title>
        <authorList>
            <person name="Chanderbali A."/>
        </authorList>
    </citation>
    <scope>NUCLEOTIDE SEQUENCE [LARGE SCALE GENOMIC DNA]</scope>
    <source>
        <strain evidence="3">LSX21</strain>
        <tissue evidence="3">Leaf</tissue>
    </source>
</reference>
<dbReference type="Gene3D" id="2.60.40.1820">
    <property type="match status" value="1"/>
</dbReference>
<comment type="caution">
    <text evidence="3">The sequence shown here is derived from an EMBL/GenBank/DDBJ whole genome shotgun (WGS) entry which is preliminary data.</text>
</comment>
<dbReference type="InterPro" id="IPR004864">
    <property type="entry name" value="LEA_2"/>
</dbReference>
<evidence type="ECO:0000313" key="3">
    <source>
        <dbReference type="EMBL" id="KAK6935450.1"/>
    </source>
</evidence>
<sequence>MAEQDQEKALALSTPYRFRSNEDEDIPIEISKKHRRCIKCCGCFTAVFLLLAAISLVLSFTVFIIKEPKIKLNSVSVDHLDQINSTLRSGKNLTLTADVSVKNPNVVSFKFKNTTTIVYYNGTVVGDAGGPAGKVKAKRTLRMNVTADIVPSKMLGVQSFDTDVNRGTLNLSSYTKIDGEVKILFRKQVVVNLNCTSMFNITSKRILSQQCTKHVLD</sequence>
<proteinExistence type="predicted"/>